<dbReference type="SUPFAM" id="SSF47699">
    <property type="entry name" value="Bifunctional inhibitor/lipid-transfer protein/seed storage 2S albumin"/>
    <property type="match status" value="1"/>
</dbReference>
<dbReference type="Pfam" id="PF14547">
    <property type="entry name" value="Hydrophob_seed"/>
    <property type="match status" value="1"/>
</dbReference>
<dbReference type="FunFam" id="1.10.110.10:FF:000003">
    <property type="entry name" value="pEARLI1-like lipid transfer protein 1"/>
    <property type="match status" value="1"/>
</dbReference>
<feature type="region of interest" description="Disordered" evidence="3">
    <location>
        <begin position="29"/>
        <end position="63"/>
    </location>
</feature>
<feature type="compositionally biased region" description="Pro residues" evidence="3">
    <location>
        <begin position="75"/>
        <end position="137"/>
    </location>
</feature>
<evidence type="ECO:0000313" key="7">
    <source>
        <dbReference type="Proteomes" id="UP000489600"/>
    </source>
</evidence>
<feature type="domain" description="Bifunctional inhibitor/plant lipid transfer protein/seed storage helical" evidence="5">
    <location>
        <begin position="145"/>
        <end position="227"/>
    </location>
</feature>
<sequence length="228" mass="23348">MAAKNSAYLALFFALNILFFTLTDATNRGCPPSPKHRKPVSTPKQRPVPGRVPIRPSFPNPTVPSPSVPIPLVPSPSVPSPSIPSPSVPIPSVPSPSVPSPSVPSPSIPSPSVPIPSVPSPSVPSPSVPSPSVPSPNTPGSSRNCPIDALRLGVCANVLSGLLNIQLGQSSAQPCCSVIQGLVNLEAAVCLCTALRANVLGINLNVPISLSLLLNVCNKDVPPGFRCA</sequence>
<dbReference type="PANTHER" id="PTHR31731">
    <property type="match status" value="1"/>
</dbReference>
<protein>
    <recommendedName>
        <fullName evidence="5">Bifunctional inhibitor/plant lipid transfer protein/seed storage helical domain-containing protein</fullName>
    </recommendedName>
</protein>
<comment type="similarity">
    <text evidence="1">Belongs to the plant LTP family. PEARLI1 subfamily.</text>
</comment>
<keyword evidence="2 4" id="KW-0732">Signal</keyword>
<proteinExistence type="inferred from homology"/>
<evidence type="ECO:0000259" key="5">
    <source>
        <dbReference type="SMART" id="SM00499"/>
    </source>
</evidence>
<accession>A0A565C267</accession>
<dbReference type="AlphaFoldDB" id="A0A565C267"/>
<evidence type="ECO:0000313" key="6">
    <source>
        <dbReference type="EMBL" id="VVB07746.1"/>
    </source>
</evidence>
<dbReference type="InterPro" id="IPR036312">
    <property type="entry name" value="Bifun_inhib/LTP/seed_sf"/>
</dbReference>
<evidence type="ECO:0000256" key="4">
    <source>
        <dbReference type="SAM" id="SignalP"/>
    </source>
</evidence>
<feature type="region of interest" description="Disordered" evidence="3">
    <location>
        <begin position="75"/>
        <end position="142"/>
    </location>
</feature>
<dbReference type="Gene3D" id="1.10.110.10">
    <property type="entry name" value="Plant lipid-transfer and hydrophobic proteins"/>
    <property type="match status" value="1"/>
</dbReference>
<dbReference type="Proteomes" id="UP000489600">
    <property type="component" value="Unassembled WGS sequence"/>
</dbReference>
<dbReference type="SMART" id="SM00499">
    <property type="entry name" value="AAI"/>
    <property type="match status" value="1"/>
</dbReference>
<comment type="caution">
    <text evidence="6">The sequence shown here is derived from an EMBL/GenBank/DDBJ whole genome shotgun (WGS) entry which is preliminary data.</text>
</comment>
<dbReference type="InterPro" id="IPR016140">
    <property type="entry name" value="Bifunc_inhib/LTP/seed_store"/>
</dbReference>
<feature type="chain" id="PRO_5021946796" description="Bifunctional inhibitor/plant lipid transfer protein/seed storage helical domain-containing protein" evidence="4">
    <location>
        <begin position="26"/>
        <end position="228"/>
    </location>
</feature>
<keyword evidence="7" id="KW-1185">Reference proteome</keyword>
<organism evidence="6 7">
    <name type="scientific">Arabis nemorensis</name>
    <dbReference type="NCBI Taxonomy" id="586526"/>
    <lineage>
        <taxon>Eukaryota</taxon>
        <taxon>Viridiplantae</taxon>
        <taxon>Streptophyta</taxon>
        <taxon>Embryophyta</taxon>
        <taxon>Tracheophyta</taxon>
        <taxon>Spermatophyta</taxon>
        <taxon>Magnoliopsida</taxon>
        <taxon>eudicotyledons</taxon>
        <taxon>Gunneridae</taxon>
        <taxon>Pentapetalae</taxon>
        <taxon>rosids</taxon>
        <taxon>malvids</taxon>
        <taxon>Brassicales</taxon>
        <taxon>Brassicaceae</taxon>
        <taxon>Arabideae</taxon>
        <taxon>Arabis</taxon>
    </lineage>
</organism>
<evidence type="ECO:0000256" key="3">
    <source>
        <dbReference type="SAM" id="MobiDB-lite"/>
    </source>
</evidence>
<dbReference type="InterPro" id="IPR027923">
    <property type="entry name" value="Hydrophob_seed_dom"/>
</dbReference>
<dbReference type="OrthoDB" id="696558at2759"/>
<dbReference type="InterPro" id="IPR051636">
    <property type="entry name" value="Plant_LTP/defense-related"/>
</dbReference>
<name>A0A565C267_9BRAS</name>
<dbReference type="CDD" id="cd01958">
    <property type="entry name" value="HPS_like"/>
    <property type="match status" value="1"/>
</dbReference>
<evidence type="ECO:0000256" key="2">
    <source>
        <dbReference type="ARBA" id="ARBA00022729"/>
    </source>
</evidence>
<dbReference type="EMBL" id="CABITT030000006">
    <property type="protein sequence ID" value="VVB07746.1"/>
    <property type="molecule type" value="Genomic_DNA"/>
</dbReference>
<feature type="signal peptide" evidence="4">
    <location>
        <begin position="1"/>
        <end position="25"/>
    </location>
</feature>
<gene>
    <name evidence="6" type="ORF">ANE_LOCUS18190</name>
</gene>
<reference evidence="6" key="1">
    <citation type="submission" date="2019-07" db="EMBL/GenBank/DDBJ databases">
        <authorList>
            <person name="Dittberner H."/>
        </authorList>
    </citation>
    <scope>NUCLEOTIDE SEQUENCE [LARGE SCALE GENOMIC DNA]</scope>
</reference>
<evidence type="ECO:0000256" key="1">
    <source>
        <dbReference type="ARBA" id="ARBA00008965"/>
    </source>
</evidence>